<proteinExistence type="predicted"/>
<protein>
    <recommendedName>
        <fullName evidence="3">Carboxylesterase type B domain-containing protein</fullName>
    </recommendedName>
</protein>
<dbReference type="PANTHER" id="PTHR11559">
    <property type="entry name" value="CARBOXYLESTERASE"/>
    <property type="match status" value="1"/>
</dbReference>
<name>A0A8S0ZBB0_ARCPL</name>
<feature type="domain" description="Carboxylesterase type B" evidence="3">
    <location>
        <begin position="162"/>
        <end position="434"/>
    </location>
</feature>
<dbReference type="InterPro" id="IPR050309">
    <property type="entry name" value="Type-B_Carboxylest/Lipase"/>
</dbReference>
<dbReference type="Pfam" id="PF00135">
    <property type="entry name" value="COesterase"/>
    <property type="match status" value="2"/>
</dbReference>
<dbReference type="AlphaFoldDB" id="A0A8S0ZBB0"/>
<dbReference type="InterPro" id="IPR002018">
    <property type="entry name" value="CarbesteraseB"/>
</dbReference>
<evidence type="ECO:0000313" key="5">
    <source>
        <dbReference type="Proteomes" id="UP000494256"/>
    </source>
</evidence>
<reference evidence="4 5" key="1">
    <citation type="submission" date="2020-04" db="EMBL/GenBank/DDBJ databases">
        <authorList>
            <person name="Wallbank WR R."/>
            <person name="Pardo Diaz C."/>
            <person name="Kozak K."/>
            <person name="Martin S."/>
            <person name="Jiggins C."/>
            <person name="Moest M."/>
            <person name="Warren A I."/>
            <person name="Byers J.R.P. K."/>
            <person name="Montejo-Kovacevich G."/>
            <person name="Yen C E."/>
        </authorList>
    </citation>
    <scope>NUCLEOTIDE SEQUENCE [LARGE SCALE GENOMIC DNA]</scope>
</reference>
<dbReference type="EMBL" id="CADEBD010000284">
    <property type="protein sequence ID" value="CAB3229074.1"/>
    <property type="molecule type" value="Genomic_DNA"/>
</dbReference>
<dbReference type="InterPro" id="IPR029058">
    <property type="entry name" value="AB_hydrolase_fold"/>
</dbReference>
<dbReference type="OrthoDB" id="1470350at2759"/>
<gene>
    <name evidence="4" type="ORF">APLA_LOCUS3851</name>
</gene>
<keyword evidence="1" id="KW-0325">Glycoprotein</keyword>
<feature type="signal peptide" evidence="2">
    <location>
        <begin position="1"/>
        <end position="19"/>
    </location>
</feature>
<sequence>MASSARVCVFILLCAYAHGLQVNTTEGIVEGRRAVDGDYFTFNSIPYAGPTDGANRFKSPTPPAPYPALLNTTETTVICAQPTERGLIGVENCLFLNIFTRNVTTPKPVIVWLNADDYTNTNLLNQQYSFRRFVEQDIVFVSMNFRLSVFGFLCLGVQEAPAPWAVAYDPVGYAELFGSRLGYSGKSREDLAKHLVSTDINVLQTALREFSFQNNTPLFAPCIENLELNPNDTVLIDAPINILQSGNFLPVPYISGYTTREGTMRASQAASGEWLDAMQTNFTEFLPVDLNLSNNQTVVAASIRDFYFDTKPVSMETIEDFLDYQGDTLIVVSVIRGARERSLQSTGEVRLLEFGYMGTRLSDWFFPQIPLGGVRHGGLLNFLFDYDLRPADESVMRSIVRRFIGFAYTGVPNILGDPLAPTWPAITRDDLTYYIYEGIDMAAIGNPVAIHDEELRFNPHNITMTFWNDILARYYVPPRAFNSSGKVLSSITFIMMCQMVMRLF</sequence>
<evidence type="ECO:0000259" key="3">
    <source>
        <dbReference type="Pfam" id="PF00135"/>
    </source>
</evidence>
<dbReference type="Proteomes" id="UP000494256">
    <property type="component" value="Unassembled WGS sequence"/>
</dbReference>
<accession>A0A8S0ZBB0</accession>
<feature type="chain" id="PRO_5035887094" description="Carboxylesterase type B domain-containing protein" evidence="2">
    <location>
        <begin position="20"/>
        <end position="504"/>
    </location>
</feature>
<evidence type="ECO:0000256" key="1">
    <source>
        <dbReference type="ARBA" id="ARBA00023180"/>
    </source>
</evidence>
<dbReference type="SUPFAM" id="SSF53474">
    <property type="entry name" value="alpha/beta-Hydrolases"/>
    <property type="match status" value="1"/>
</dbReference>
<evidence type="ECO:0000256" key="2">
    <source>
        <dbReference type="SAM" id="SignalP"/>
    </source>
</evidence>
<dbReference type="Gene3D" id="3.40.50.1820">
    <property type="entry name" value="alpha/beta hydrolase"/>
    <property type="match status" value="2"/>
</dbReference>
<feature type="domain" description="Carboxylesterase type B" evidence="3">
    <location>
        <begin position="21"/>
        <end position="161"/>
    </location>
</feature>
<keyword evidence="2" id="KW-0732">Signal</keyword>
<evidence type="ECO:0000313" key="4">
    <source>
        <dbReference type="EMBL" id="CAB3229074.1"/>
    </source>
</evidence>
<organism evidence="4 5">
    <name type="scientific">Arctia plantaginis</name>
    <name type="common">Wood tiger moth</name>
    <name type="synonym">Phalaena plantaginis</name>
    <dbReference type="NCBI Taxonomy" id="874455"/>
    <lineage>
        <taxon>Eukaryota</taxon>
        <taxon>Metazoa</taxon>
        <taxon>Ecdysozoa</taxon>
        <taxon>Arthropoda</taxon>
        <taxon>Hexapoda</taxon>
        <taxon>Insecta</taxon>
        <taxon>Pterygota</taxon>
        <taxon>Neoptera</taxon>
        <taxon>Endopterygota</taxon>
        <taxon>Lepidoptera</taxon>
        <taxon>Glossata</taxon>
        <taxon>Ditrysia</taxon>
        <taxon>Noctuoidea</taxon>
        <taxon>Erebidae</taxon>
        <taxon>Arctiinae</taxon>
        <taxon>Arctia</taxon>
    </lineage>
</organism>
<comment type="caution">
    <text evidence="4">The sequence shown here is derived from an EMBL/GenBank/DDBJ whole genome shotgun (WGS) entry which is preliminary data.</text>
</comment>